<evidence type="ECO:0000313" key="2">
    <source>
        <dbReference type="EMBL" id="MFE9172037.1"/>
    </source>
</evidence>
<keyword evidence="3" id="KW-1185">Reference proteome</keyword>
<comment type="caution">
    <text evidence="2">The sequence shown here is derived from an EMBL/GenBank/DDBJ whole genome shotgun (WGS) entry which is preliminary data.</text>
</comment>
<organism evidence="2 3">
    <name type="scientific">Streptomyces kebangsaanensis</name>
    <dbReference type="NCBI Taxonomy" id="864058"/>
    <lineage>
        <taxon>Bacteria</taxon>
        <taxon>Bacillati</taxon>
        <taxon>Actinomycetota</taxon>
        <taxon>Actinomycetes</taxon>
        <taxon>Kitasatosporales</taxon>
        <taxon>Streptomycetaceae</taxon>
        <taxon>Streptomyces</taxon>
    </lineage>
</organism>
<dbReference type="EMBL" id="JBIAFJ010000019">
    <property type="protein sequence ID" value="MFE9172037.1"/>
    <property type="molecule type" value="Genomic_DNA"/>
</dbReference>
<keyword evidence="1" id="KW-0812">Transmembrane</keyword>
<protein>
    <recommendedName>
        <fullName evidence="4">Oxidoreductase</fullName>
    </recommendedName>
</protein>
<sequence>MTTDGHPPDGDAPDGWGPHALRVWEAYRRGEWCDDVPEVHAAVLRRVLLAPPPPVPGHLARLRLRGARVTGTLDLTEADIVCAVRLHRCVLDEAPRLDGARFGALELRDCDLPGLSAVGARFDRECALLDCRIDGTVTLRSSTVGAGLALDRSVLTAPVDSPALDAESLSVEEDFSADGTTCTGPVHLSSSQVRNTVGFRGARLRGPGVHLQAPELHVDGGLYLDRGFTSEGPINLYGASIGGSVHLEDATLTGTGQRRGEPALQLLCATVGGDIQAGRGLTVRGCLELRDSSVRGTVTLKRALLDNPRGDALKADRLHVGGNLNFRGGFVSRGTVDLCDARIGGSILFEGADLTAPAGEDTTDTALRAHGAEVGAEFNCCNGFTAHGRVAVGGVTVRARLCFRGARIDARAGKRALTCRRSTAAELVLSFGEAPEGIVDLSHSRVGVLRDDPATWPRALVLDGFRYDGVQPVLPARDRLPWLDRDPDGFVPQPYEQLGAHYRHHGRDADARTVLLARQRRLRRTLSRPSRAWSLLQDATVGYGYRPQRAVWLLAALFAAGTALFAADPPAPSGDGTPPGFQPAIYTLDVLIPVVDFGQQAAYAPHGALRWAVVALIAAGWLLATTVATGLNRVLRRN</sequence>
<proteinExistence type="predicted"/>
<feature type="transmembrane region" description="Helical" evidence="1">
    <location>
        <begin position="611"/>
        <end position="631"/>
    </location>
</feature>
<evidence type="ECO:0000256" key="1">
    <source>
        <dbReference type="SAM" id="Phobius"/>
    </source>
</evidence>
<gene>
    <name evidence="2" type="ORF">ACFYNZ_21575</name>
</gene>
<keyword evidence="1" id="KW-0472">Membrane</keyword>
<reference evidence="2 3" key="1">
    <citation type="submission" date="2024-10" db="EMBL/GenBank/DDBJ databases">
        <title>The Natural Products Discovery Center: Release of the First 8490 Sequenced Strains for Exploring Actinobacteria Biosynthetic Diversity.</title>
        <authorList>
            <person name="Kalkreuter E."/>
            <person name="Kautsar S.A."/>
            <person name="Yang D."/>
            <person name="Bader C.D."/>
            <person name="Teijaro C.N."/>
            <person name="Fluegel L."/>
            <person name="Davis C.M."/>
            <person name="Simpson J.R."/>
            <person name="Lauterbach L."/>
            <person name="Steele A.D."/>
            <person name="Gui C."/>
            <person name="Meng S."/>
            <person name="Li G."/>
            <person name="Viehrig K."/>
            <person name="Ye F."/>
            <person name="Su P."/>
            <person name="Kiefer A.F."/>
            <person name="Nichols A."/>
            <person name="Cepeda A.J."/>
            <person name="Yan W."/>
            <person name="Fan B."/>
            <person name="Jiang Y."/>
            <person name="Adhikari A."/>
            <person name="Zheng C.-J."/>
            <person name="Schuster L."/>
            <person name="Cowan T.M."/>
            <person name="Smanski M.J."/>
            <person name="Chevrette M.G."/>
            <person name="De Carvalho L.P.S."/>
            <person name="Shen B."/>
        </authorList>
    </citation>
    <scope>NUCLEOTIDE SEQUENCE [LARGE SCALE GENOMIC DNA]</scope>
    <source>
        <strain evidence="2 3">NPDC007147</strain>
    </source>
</reference>
<evidence type="ECO:0008006" key="4">
    <source>
        <dbReference type="Google" id="ProtNLM"/>
    </source>
</evidence>
<evidence type="ECO:0000313" key="3">
    <source>
        <dbReference type="Proteomes" id="UP001601197"/>
    </source>
</evidence>
<name>A0ABW6KXU2_9ACTN</name>
<accession>A0ABW6KXU2</accession>
<dbReference type="RefSeq" id="WP_388349349.1">
    <property type="nucleotide sequence ID" value="NZ_JBIAFJ010000019.1"/>
</dbReference>
<keyword evidence="1" id="KW-1133">Transmembrane helix</keyword>
<dbReference type="Proteomes" id="UP001601197">
    <property type="component" value="Unassembled WGS sequence"/>
</dbReference>